<dbReference type="InterPro" id="IPR035775">
    <property type="entry name" value="CD2AP_SH3_1"/>
</dbReference>
<dbReference type="PANTHER" id="PTHR14167">
    <property type="entry name" value="SH3 DOMAIN-CONTAINING"/>
    <property type="match status" value="1"/>
</dbReference>
<evidence type="ECO:0000313" key="10">
    <source>
        <dbReference type="Proteomes" id="UP000424527"/>
    </source>
</evidence>
<feature type="compositionally biased region" description="Basic and acidic residues" evidence="7">
    <location>
        <begin position="60"/>
        <end position="83"/>
    </location>
</feature>
<evidence type="ECO:0000256" key="1">
    <source>
        <dbReference type="ARBA" id="ARBA00022443"/>
    </source>
</evidence>
<dbReference type="SMART" id="SM00326">
    <property type="entry name" value="SH3"/>
    <property type="match status" value="3"/>
</dbReference>
<dbReference type="InterPro" id="IPR035776">
    <property type="entry name" value="CD2AP_SH_2"/>
</dbReference>
<organism evidence="9 10">
    <name type="scientific">Larimichthys crocea</name>
    <name type="common">Large yellow croaker</name>
    <name type="synonym">Pseudosciaena crocea</name>
    <dbReference type="NCBI Taxonomy" id="215358"/>
    <lineage>
        <taxon>Eukaryota</taxon>
        <taxon>Metazoa</taxon>
        <taxon>Chordata</taxon>
        <taxon>Craniata</taxon>
        <taxon>Vertebrata</taxon>
        <taxon>Euteleostomi</taxon>
        <taxon>Actinopterygii</taxon>
        <taxon>Neopterygii</taxon>
        <taxon>Teleostei</taxon>
        <taxon>Neoteleostei</taxon>
        <taxon>Acanthomorphata</taxon>
        <taxon>Eupercaria</taxon>
        <taxon>Sciaenidae</taxon>
        <taxon>Larimichthys</taxon>
    </lineage>
</organism>
<keyword evidence="1 5" id="KW-0728">SH3 domain</keyword>
<feature type="compositionally biased region" description="Polar residues" evidence="7">
    <location>
        <begin position="586"/>
        <end position="597"/>
    </location>
</feature>
<keyword evidence="2" id="KW-0040">ANK repeat</keyword>
<feature type="compositionally biased region" description="Basic and acidic residues" evidence="7">
    <location>
        <begin position="399"/>
        <end position="408"/>
    </location>
</feature>
<evidence type="ECO:0000256" key="4">
    <source>
        <dbReference type="ARBA" id="ARBA00040640"/>
    </source>
</evidence>
<feature type="region of interest" description="Disordered" evidence="7">
    <location>
        <begin position="60"/>
        <end position="86"/>
    </location>
</feature>
<proteinExistence type="predicted"/>
<evidence type="ECO:0000313" key="9">
    <source>
        <dbReference type="EMBL" id="KAE8287198.1"/>
    </source>
</evidence>
<dbReference type="Proteomes" id="UP000424527">
    <property type="component" value="Unassembled WGS sequence"/>
</dbReference>
<protein>
    <recommendedName>
        <fullName evidence="4">Osteoclast-stimulating factor 1</fullName>
    </recommendedName>
</protein>
<evidence type="ECO:0000256" key="5">
    <source>
        <dbReference type="PROSITE-ProRule" id="PRU00192"/>
    </source>
</evidence>
<comment type="function">
    <text evidence="3">Induces bone resorption, acting probably through a signaling cascade which results in the secretion of factor(s) enhancing osteoclast formation and activity.</text>
</comment>
<dbReference type="PRINTS" id="PR00452">
    <property type="entry name" value="SH3DOMAIN"/>
</dbReference>
<feature type="compositionally biased region" description="Basic and acidic residues" evidence="7">
    <location>
        <begin position="425"/>
        <end position="442"/>
    </location>
</feature>
<dbReference type="PANTHER" id="PTHR14167:SF23">
    <property type="entry name" value="CD2-ASSOCIATED PROTEIN"/>
    <property type="match status" value="1"/>
</dbReference>
<feature type="region of interest" description="Disordered" evidence="7">
    <location>
        <begin position="528"/>
        <end position="639"/>
    </location>
</feature>
<dbReference type="Pfam" id="PF14604">
    <property type="entry name" value="SH3_9"/>
    <property type="match status" value="2"/>
</dbReference>
<feature type="region of interest" description="Disordered" evidence="7">
    <location>
        <begin position="382"/>
        <end position="515"/>
    </location>
</feature>
<feature type="region of interest" description="Disordered" evidence="7">
    <location>
        <begin position="237"/>
        <end position="274"/>
    </location>
</feature>
<name>A0A6G0I6N6_LARCR</name>
<feature type="compositionally biased region" description="Polar residues" evidence="7">
    <location>
        <begin position="194"/>
        <end position="207"/>
    </location>
</feature>
<feature type="compositionally biased region" description="Basic and acidic residues" evidence="7">
    <location>
        <begin position="558"/>
        <end position="585"/>
    </location>
</feature>
<feature type="compositionally biased region" description="Pro residues" evidence="7">
    <location>
        <begin position="448"/>
        <end position="469"/>
    </location>
</feature>
<dbReference type="PROSITE" id="PS50002">
    <property type="entry name" value="SH3"/>
    <property type="match status" value="3"/>
</dbReference>
<dbReference type="CDD" id="cd12054">
    <property type="entry name" value="SH3_CD2AP_2"/>
    <property type="match status" value="1"/>
</dbReference>
<dbReference type="InterPro" id="IPR001452">
    <property type="entry name" value="SH3_domain"/>
</dbReference>
<dbReference type="EMBL" id="REGW02000014">
    <property type="protein sequence ID" value="KAE8287198.1"/>
    <property type="molecule type" value="Genomic_DNA"/>
</dbReference>
<reference evidence="9 10" key="1">
    <citation type="submission" date="2019-07" db="EMBL/GenBank/DDBJ databases">
        <title>Chromosome genome assembly for large yellow croaker.</title>
        <authorList>
            <person name="Xiao S."/>
        </authorList>
    </citation>
    <scope>NUCLEOTIDE SEQUENCE [LARGE SCALE GENOMIC DNA]</scope>
    <source>
        <strain evidence="9">JMULYC20181020</strain>
        <tissue evidence="9">Muscle</tissue>
    </source>
</reference>
<feature type="region of interest" description="Disordered" evidence="7">
    <location>
        <begin position="173"/>
        <end position="215"/>
    </location>
</feature>
<keyword evidence="6" id="KW-0175">Coiled coil</keyword>
<feature type="coiled-coil region" evidence="6">
    <location>
        <begin position="640"/>
        <end position="692"/>
    </location>
</feature>
<feature type="compositionally biased region" description="Low complexity" evidence="7">
    <location>
        <begin position="610"/>
        <end position="623"/>
    </location>
</feature>
<dbReference type="FunFam" id="2.30.30.40:FF:000072">
    <property type="entry name" value="Unconventional Myosin IB"/>
    <property type="match status" value="1"/>
</dbReference>
<sequence>MEVVVEYEYEALHDDELTLRLGDIIKNVRYIEEDGWMEGDLNGKRGLFPDNFVKELKKESKEVKETKAEPKEETSQPQKREKSAGNVAHLVQRMSTIGIPTGGFQPQPPATAKKPKRRRCKVLFDYQPLNEDELELKVGDIIDINEEVEEGWWSGGLNGKSGLFPSNFVKELDTAGEDGESNDTVADEPDGSGMESTAAPTSPQPASGNGVIGPHKKIRGVGFGDIFREGSVKLKVRLPSPETEERKERPIPSLPSAAKPNMTDSQRADGDNKSKAKEYCKVTFTFEATNEDEDELSIKEGDIIHILSKPHLVVPVTHSPQLKSHWVLKEETGQHIQILSLCWLSSAASDMLSMTQESLAGGEGRWGKEGVFPDNFVTIMSEAEKETPTSRVGSLKSLPKQESEEKPKKPPPPSKSIALKPEVPSVDKKPHPIRPEDRDHKPSKPAAPVVPPKKPVPPPGKGRPGILPPKRPDKPLAPSPILKHNGEVPSTRPKSEFEPSLPTKPKTLSADWGEKTSDMDLMSFDDLSSTSEKLSHPTANRPKMPGRRLPAQFGGHSPNKDVSIEKSLKMDEEEPAKPKLTETRKPSTNIISHSSSFHKPAMPTVTSVEAKPSPAVAPSSDSALLGGKARLEPDEPNSQLDELRSQMKDLLLSVELLKAQQMKEIAELRGELDEERLKRVALQMEIEKLKRTVHST</sequence>
<dbReference type="PRINTS" id="PR00499">
    <property type="entry name" value="P67PHOX"/>
</dbReference>
<keyword evidence="10" id="KW-1185">Reference proteome</keyword>
<dbReference type="InterPro" id="IPR036028">
    <property type="entry name" value="SH3-like_dom_sf"/>
</dbReference>
<dbReference type="GO" id="GO:0016477">
    <property type="term" value="P:cell migration"/>
    <property type="evidence" value="ECO:0007669"/>
    <property type="project" value="TreeGrafter"/>
</dbReference>
<evidence type="ECO:0000259" key="8">
    <source>
        <dbReference type="PROSITE" id="PS50002"/>
    </source>
</evidence>
<gene>
    <name evidence="9" type="ORF">D5F01_LYC15167</name>
</gene>
<dbReference type="GO" id="GO:0007015">
    <property type="term" value="P:actin filament organization"/>
    <property type="evidence" value="ECO:0007669"/>
    <property type="project" value="TreeGrafter"/>
</dbReference>
<feature type="domain" description="SH3" evidence="8">
    <location>
        <begin position="1"/>
        <end position="58"/>
    </location>
</feature>
<dbReference type="SUPFAM" id="SSF50044">
    <property type="entry name" value="SH3-domain"/>
    <property type="match status" value="3"/>
</dbReference>
<dbReference type="InterPro" id="IPR050384">
    <property type="entry name" value="Endophilin_SH3RF"/>
</dbReference>
<feature type="compositionally biased region" description="Acidic residues" evidence="7">
    <location>
        <begin position="174"/>
        <end position="190"/>
    </location>
</feature>
<dbReference type="AlphaFoldDB" id="A0A6G0I6N6"/>
<evidence type="ECO:0000256" key="6">
    <source>
        <dbReference type="SAM" id="Coils"/>
    </source>
</evidence>
<dbReference type="Gene3D" id="2.30.30.40">
    <property type="entry name" value="SH3 Domains"/>
    <property type="match status" value="3"/>
</dbReference>
<feature type="domain" description="SH3" evidence="8">
    <location>
        <begin position="115"/>
        <end position="174"/>
    </location>
</feature>
<dbReference type="CDD" id="cd12053">
    <property type="entry name" value="SH3_CD2AP_1"/>
    <property type="match status" value="1"/>
</dbReference>
<feature type="domain" description="SH3" evidence="8">
    <location>
        <begin position="275"/>
        <end position="382"/>
    </location>
</feature>
<evidence type="ECO:0000256" key="3">
    <source>
        <dbReference type="ARBA" id="ARBA00037432"/>
    </source>
</evidence>
<comment type="caution">
    <text evidence="9">The sequence shown here is derived from an EMBL/GenBank/DDBJ whole genome shotgun (WGS) entry which is preliminary data.</text>
</comment>
<evidence type="ECO:0000256" key="7">
    <source>
        <dbReference type="SAM" id="MobiDB-lite"/>
    </source>
</evidence>
<accession>A0A6G0I6N6</accession>
<evidence type="ECO:0000256" key="2">
    <source>
        <dbReference type="ARBA" id="ARBA00023043"/>
    </source>
</evidence>